<sequence length="144" mass="14993">MVVLAAALTGCGGGGDKKDADKTPGAANTRLSTPTSKVTEVTLDCAKYADTAQKIAEAQQELYAGSGGSTEALDTLKSRMDALKDGAPDNVKAAIDELNQAFEKVQQIIANPTTEAQQELAQMGPKLATDGQTITTYIVSQCKK</sequence>
<evidence type="ECO:0000256" key="1">
    <source>
        <dbReference type="SAM" id="MobiDB-lite"/>
    </source>
</evidence>
<dbReference type="Proteomes" id="UP000277094">
    <property type="component" value="Unassembled WGS sequence"/>
</dbReference>
<proteinExistence type="predicted"/>
<name>A0A3N0DZ42_9ACTN</name>
<comment type="caution">
    <text evidence="2">The sequence shown here is derived from an EMBL/GenBank/DDBJ whole genome shotgun (WGS) entry which is preliminary data.</text>
</comment>
<keyword evidence="3" id="KW-1185">Reference proteome</keyword>
<evidence type="ECO:0000313" key="3">
    <source>
        <dbReference type="Proteomes" id="UP000277094"/>
    </source>
</evidence>
<dbReference type="AlphaFoldDB" id="A0A3N0DZ42"/>
<organism evidence="2 3">
    <name type="scientific">Nocardioides marmorisolisilvae</name>
    <dbReference type="NCBI Taxonomy" id="1542737"/>
    <lineage>
        <taxon>Bacteria</taxon>
        <taxon>Bacillati</taxon>
        <taxon>Actinomycetota</taxon>
        <taxon>Actinomycetes</taxon>
        <taxon>Propionibacteriales</taxon>
        <taxon>Nocardioidaceae</taxon>
        <taxon>Nocardioides</taxon>
    </lineage>
</organism>
<reference evidence="2 3" key="1">
    <citation type="submission" date="2018-11" db="EMBL/GenBank/DDBJ databases">
        <authorList>
            <person name="Li F."/>
        </authorList>
    </citation>
    <scope>NUCLEOTIDE SEQUENCE [LARGE SCALE GENOMIC DNA]</scope>
    <source>
        <strain evidence="2 3">KIS18-7</strain>
    </source>
</reference>
<evidence type="ECO:0000313" key="2">
    <source>
        <dbReference type="EMBL" id="RNL80869.1"/>
    </source>
</evidence>
<feature type="region of interest" description="Disordered" evidence="1">
    <location>
        <begin position="12"/>
        <end position="32"/>
    </location>
</feature>
<protein>
    <submittedName>
        <fullName evidence="2">Uncharacterized protein</fullName>
    </submittedName>
</protein>
<gene>
    <name evidence="2" type="ORF">EFL95_00315</name>
</gene>
<dbReference type="EMBL" id="RJSG01000001">
    <property type="protein sequence ID" value="RNL80869.1"/>
    <property type="molecule type" value="Genomic_DNA"/>
</dbReference>
<accession>A0A3N0DZ42</accession>